<dbReference type="InterPro" id="IPR003690">
    <property type="entry name" value="MTERF"/>
</dbReference>
<gene>
    <name evidence="4" type="ORF">SETIT_4G144900v2</name>
</gene>
<dbReference type="OrthoDB" id="1900587at2759"/>
<evidence type="ECO:0000313" key="4">
    <source>
        <dbReference type="EMBL" id="RCV21508.1"/>
    </source>
</evidence>
<organism evidence="4">
    <name type="scientific">Setaria italica</name>
    <name type="common">Foxtail millet</name>
    <name type="synonym">Panicum italicum</name>
    <dbReference type="NCBI Taxonomy" id="4555"/>
    <lineage>
        <taxon>Eukaryota</taxon>
        <taxon>Viridiplantae</taxon>
        <taxon>Streptophyta</taxon>
        <taxon>Embryophyta</taxon>
        <taxon>Tracheophyta</taxon>
        <taxon>Spermatophyta</taxon>
        <taxon>Magnoliopsida</taxon>
        <taxon>Liliopsida</taxon>
        <taxon>Poales</taxon>
        <taxon>Poaceae</taxon>
        <taxon>PACMAD clade</taxon>
        <taxon>Panicoideae</taxon>
        <taxon>Panicodae</taxon>
        <taxon>Paniceae</taxon>
        <taxon>Cenchrinae</taxon>
        <taxon>Setaria</taxon>
    </lineage>
</organism>
<dbReference type="PANTHER" id="PTHR13068">
    <property type="entry name" value="CGI-12 PROTEIN-RELATED"/>
    <property type="match status" value="1"/>
</dbReference>
<evidence type="ECO:0000256" key="3">
    <source>
        <dbReference type="ARBA" id="ARBA00022946"/>
    </source>
</evidence>
<dbReference type="Gene3D" id="1.25.70.10">
    <property type="entry name" value="Transcription termination factor 3, mitochondrial"/>
    <property type="match status" value="1"/>
</dbReference>
<protein>
    <submittedName>
        <fullName evidence="4">Uncharacterized protein</fullName>
    </submittedName>
</protein>
<dbReference type="InterPro" id="IPR038538">
    <property type="entry name" value="MTERF_sf"/>
</dbReference>
<dbReference type="GO" id="GO:0003676">
    <property type="term" value="F:nucleic acid binding"/>
    <property type="evidence" value="ECO:0007669"/>
    <property type="project" value="InterPro"/>
</dbReference>
<dbReference type="STRING" id="4555.A0A368QUP4"/>
<dbReference type="Pfam" id="PF02536">
    <property type="entry name" value="mTERF"/>
    <property type="match status" value="1"/>
</dbReference>
<evidence type="ECO:0000256" key="2">
    <source>
        <dbReference type="ARBA" id="ARBA00022472"/>
    </source>
</evidence>
<dbReference type="PANTHER" id="PTHR13068:SF83">
    <property type="entry name" value="OS06G0224500 PROTEIN"/>
    <property type="match status" value="1"/>
</dbReference>
<name>A0A368QUP4_SETIT</name>
<sequence length="355" mass="38852">MEVRPNAMAASHLLLRASLSRILRSPPHLPASSHAPALVFLHRLLHSSAVAASSSTSFAAEDHLVSRCGLTQAQALNAAARLSHLRSRARPDAVLAYLLGTLGIPAADVARVLVLDPSFLCAVEKNLARCVADLHDLGLSRDEIARLVPLAPNSFRNRFLRSNLEFWLAELGSFDKVLQHGSGQGCQAQRDCPASGRVGLERGVRMFRRALAVLAFAGKEVVARRIKLLQDVGFSKDDVLAIARKQPLVLGLSEQKIHGNMDFLMKDVGLDLSYLVRRPALLMYSVERRLLPRYCLLKVLREKGLLKGVPDYYASASMAEKIFVEKFVHPFKNHVPGLADDYASKCLGKATDGIA</sequence>
<dbReference type="SMART" id="SM00733">
    <property type="entry name" value="Mterf"/>
    <property type="match status" value="4"/>
</dbReference>
<evidence type="ECO:0000256" key="1">
    <source>
        <dbReference type="ARBA" id="ARBA00007692"/>
    </source>
</evidence>
<dbReference type="GO" id="GO:0006353">
    <property type="term" value="P:DNA-templated transcription termination"/>
    <property type="evidence" value="ECO:0007669"/>
    <property type="project" value="UniProtKB-KW"/>
</dbReference>
<dbReference type="EMBL" id="CM003531">
    <property type="protein sequence ID" value="RCV21508.1"/>
    <property type="molecule type" value="Genomic_DNA"/>
</dbReference>
<dbReference type="AlphaFoldDB" id="A0A368QUP4"/>
<accession>A0A368QUP4</accession>
<reference evidence="4" key="2">
    <citation type="submission" date="2015-07" db="EMBL/GenBank/DDBJ databases">
        <authorList>
            <person name="Noorani M."/>
        </authorList>
    </citation>
    <scope>NUCLEOTIDE SEQUENCE</scope>
    <source>
        <strain evidence="4">Yugu1</strain>
    </source>
</reference>
<proteinExistence type="inferred from homology"/>
<reference evidence="4" key="1">
    <citation type="journal article" date="2012" name="Nat. Biotechnol.">
        <title>Reference genome sequence of the model plant Setaria.</title>
        <authorList>
            <person name="Bennetzen J.L."/>
            <person name="Schmutz J."/>
            <person name="Wang H."/>
            <person name="Percifield R."/>
            <person name="Hawkins J."/>
            <person name="Pontaroli A.C."/>
            <person name="Estep M."/>
            <person name="Feng L."/>
            <person name="Vaughn J.N."/>
            <person name="Grimwood J."/>
            <person name="Jenkins J."/>
            <person name="Barry K."/>
            <person name="Lindquist E."/>
            <person name="Hellsten U."/>
            <person name="Deshpande S."/>
            <person name="Wang X."/>
            <person name="Wu X."/>
            <person name="Mitros T."/>
            <person name="Triplett J."/>
            <person name="Yang X."/>
            <person name="Ye C.Y."/>
            <person name="Mauro-Herrera M."/>
            <person name="Wang L."/>
            <person name="Li P."/>
            <person name="Sharma M."/>
            <person name="Sharma R."/>
            <person name="Ronald P.C."/>
            <person name="Panaud O."/>
            <person name="Kellogg E.A."/>
            <person name="Brutnell T.P."/>
            <person name="Doust A.N."/>
            <person name="Tuskan G.A."/>
            <person name="Rokhsar D."/>
            <person name="Devos K.M."/>
        </authorList>
    </citation>
    <scope>NUCLEOTIDE SEQUENCE [LARGE SCALE GENOMIC DNA]</scope>
    <source>
        <strain evidence="4">Yugu1</strain>
    </source>
</reference>
<keyword evidence="2" id="KW-0804">Transcription</keyword>
<keyword evidence="3" id="KW-0809">Transit peptide</keyword>
<keyword evidence="2" id="KW-0806">Transcription termination</keyword>
<keyword evidence="2" id="KW-0805">Transcription regulation</keyword>
<comment type="similarity">
    <text evidence="1">Belongs to the mTERF family.</text>
</comment>